<gene>
    <name evidence="1" type="ORF">MB84_29810</name>
</gene>
<organism evidence="1 2">
    <name type="scientific">Pandoraea oxalativorans</name>
    <dbReference type="NCBI Taxonomy" id="573737"/>
    <lineage>
        <taxon>Bacteria</taxon>
        <taxon>Pseudomonadati</taxon>
        <taxon>Pseudomonadota</taxon>
        <taxon>Betaproteobacteria</taxon>
        <taxon>Burkholderiales</taxon>
        <taxon>Burkholderiaceae</taxon>
        <taxon>Pandoraea</taxon>
    </lineage>
</organism>
<dbReference type="Proteomes" id="UP000035050">
    <property type="component" value="Plasmid pPO70-2"/>
</dbReference>
<evidence type="ECO:0000313" key="2">
    <source>
        <dbReference type="Proteomes" id="UP000035050"/>
    </source>
</evidence>
<protein>
    <submittedName>
        <fullName evidence="1">Uncharacterized protein</fullName>
    </submittedName>
</protein>
<dbReference type="KEGG" id="pox:MB84_29810"/>
<name>A0A0G3IIP0_9BURK</name>
<dbReference type="AlphaFoldDB" id="A0A0G3IIP0"/>
<reference evidence="1" key="1">
    <citation type="submission" date="2016-06" db="EMBL/GenBank/DDBJ databases">
        <title>Pandoraea oxalativorans DSM 23570 Genome Sequencing.</title>
        <authorList>
            <person name="Ee R."/>
            <person name="Lim Y.-L."/>
            <person name="Yong D."/>
            <person name="Yin W.-F."/>
            <person name="Chan K.-G."/>
        </authorList>
    </citation>
    <scope>NUCLEOTIDE SEQUENCE</scope>
    <source>
        <strain evidence="1">DSM 23570</strain>
        <plasmid evidence="1">pPO70-2</plasmid>
    </source>
</reference>
<dbReference type="OrthoDB" id="9133228at2"/>
<keyword evidence="2" id="KW-1185">Reference proteome</keyword>
<accession>A0A0G3IIP0</accession>
<proteinExistence type="predicted"/>
<dbReference type="PATRIC" id="fig|573737.6.peg.6008"/>
<keyword evidence="1" id="KW-0614">Plasmid</keyword>
<evidence type="ECO:0000313" key="1">
    <source>
        <dbReference type="EMBL" id="AKK24965.1"/>
    </source>
</evidence>
<geneLocation type="plasmid" evidence="1 2">
    <name>pPO70-2</name>
</geneLocation>
<dbReference type="EMBL" id="CP011519">
    <property type="protein sequence ID" value="AKK24965.1"/>
    <property type="molecule type" value="Genomic_DNA"/>
</dbReference>
<sequence length="67" mass="7493">MPDQVLFAQSLVQQGAIHALSYLLQTGCTEETATQMLASLRKNARHIGDEASRRGMNLFERDQLAFN</sequence>